<name>V6LR73_9EUKA</name>
<evidence type="ECO:0000256" key="3">
    <source>
        <dbReference type="ARBA" id="ARBA00023134"/>
    </source>
</evidence>
<keyword evidence="7" id="KW-0251">Elongation factor</keyword>
<feature type="compositionally biased region" description="Polar residues" evidence="4">
    <location>
        <begin position="1"/>
        <end position="14"/>
    </location>
</feature>
<feature type="compositionally biased region" description="Basic and acidic residues" evidence="4">
    <location>
        <begin position="85"/>
        <end position="94"/>
    </location>
</feature>
<dbReference type="Pfam" id="PF00009">
    <property type="entry name" value="GTP_EFTU"/>
    <property type="match status" value="1"/>
</dbReference>
<evidence type="ECO:0000256" key="4">
    <source>
        <dbReference type="SAM" id="MobiDB-lite"/>
    </source>
</evidence>
<keyword evidence="3" id="KW-0342">GTP-binding</keyword>
<dbReference type="InterPro" id="IPR031157">
    <property type="entry name" value="G_TR_CS"/>
</dbReference>
<accession>V6LR73</accession>
<evidence type="ECO:0000313" key="6">
    <source>
        <dbReference type="EMBL" id="EST43274.1"/>
    </source>
</evidence>
<dbReference type="VEuPathDB" id="GiardiaDB:SS50377_27436"/>
<dbReference type="EMBL" id="KI546139">
    <property type="protein sequence ID" value="EST43274.1"/>
    <property type="molecule type" value="Genomic_DNA"/>
</dbReference>
<dbReference type="InterPro" id="IPR027417">
    <property type="entry name" value="P-loop_NTPase"/>
</dbReference>
<dbReference type="SUPFAM" id="SSF50465">
    <property type="entry name" value="EF-Tu/eEF-1alpha/eIF2-gamma C-terminal domain"/>
    <property type="match status" value="1"/>
</dbReference>
<dbReference type="PROSITE" id="PS00301">
    <property type="entry name" value="G_TR_1"/>
    <property type="match status" value="1"/>
</dbReference>
<evidence type="ECO:0000259" key="5">
    <source>
        <dbReference type="PROSITE" id="PS51722"/>
    </source>
</evidence>
<reference evidence="7" key="2">
    <citation type="submission" date="2020-12" db="EMBL/GenBank/DDBJ databases">
        <title>New Spironucleus salmonicida genome in near-complete chromosomes.</title>
        <authorList>
            <person name="Xu F."/>
            <person name="Kurt Z."/>
            <person name="Jimenez-Gonzalez A."/>
            <person name="Astvaldsson A."/>
            <person name="Andersson J.O."/>
            <person name="Svard S.G."/>
        </authorList>
    </citation>
    <scope>NUCLEOTIDE SEQUENCE</scope>
    <source>
        <strain evidence="7">ATCC 50377</strain>
    </source>
</reference>
<keyword evidence="7" id="KW-0648">Protein biosynthesis</keyword>
<dbReference type="GO" id="GO:0003746">
    <property type="term" value="F:translation elongation factor activity"/>
    <property type="evidence" value="ECO:0007669"/>
    <property type="project" value="UniProtKB-KW"/>
</dbReference>
<organism evidence="6">
    <name type="scientific">Spironucleus salmonicida</name>
    <dbReference type="NCBI Taxonomy" id="348837"/>
    <lineage>
        <taxon>Eukaryota</taxon>
        <taxon>Metamonada</taxon>
        <taxon>Diplomonadida</taxon>
        <taxon>Hexamitidae</taxon>
        <taxon>Hexamitinae</taxon>
        <taxon>Spironucleus</taxon>
    </lineage>
</organism>
<dbReference type="Gene3D" id="3.40.50.300">
    <property type="entry name" value="P-loop containing nucleotide triphosphate hydrolases"/>
    <property type="match status" value="1"/>
</dbReference>
<evidence type="ECO:0000256" key="2">
    <source>
        <dbReference type="ARBA" id="ARBA00022741"/>
    </source>
</evidence>
<dbReference type="SUPFAM" id="SSF52540">
    <property type="entry name" value="P-loop containing nucleoside triphosphate hydrolases"/>
    <property type="match status" value="1"/>
</dbReference>
<dbReference type="InterPro" id="IPR009001">
    <property type="entry name" value="Transl_elong_EF1A/Init_IF2_C"/>
</dbReference>
<dbReference type="AlphaFoldDB" id="V6LR73"/>
<proteinExistence type="inferred from homology"/>
<dbReference type="PRINTS" id="PR00315">
    <property type="entry name" value="ELONGATNFCT"/>
</dbReference>
<feature type="region of interest" description="Disordered" evidence="4">
    <location>
        <begin position="1"/>
        <end position="25"/>
    </location>
</feature>
<dbReference type="Pfam" id="PF22594">
    <property type="entry name" value="GTP-eEF1A_C"/>
    <property type="match status" value="1"/>
</dbReference>
<gene>
    <name evidence="6" type="ORF">SS50377_16938</name>
    <name evidence="7" type="ORF">SS50377_27436</name>
</gene>
<evidence type="ECO:0000313" key="7">
    <source>
        <dbReference type="EMBL" id="KAH0571136.1"/>
    </source>
</evidence>
<dbReference type="InterPro" id="IPR009000">
    <property type="entry name" value="Transl_B-barrel_sf"/>
</dbReference>
<dbReference type="Gene3D" id="2.40.30.10">
    <property type="entry name" value="Translation factors"/>
    <property type="match status" value="2"/>
</dbReference>
<feature type="compositionally biased region" description="Basic and acidic residues" evidence="4">
    <location>
        <begin position="39"/>
        <end position="49"/>
    </location>
</feature>
<dbReference type="PANTHER" id="PTHR23115">
    <property type="entry name" value="TRANSLATION FACTOR"/>
    <property type="match status" value="1"/>
</dbReference>
<feature type="domain" description="Tr-type G" evidence="5">
    <location>
        <begin position="118"/>
        <end position="347"/>
    </location>
</feature>
<dbReference type="InterPro" id="IPR000795">
    <property type="entry name" value="T_Tr_GTP-bd_dom"/>
</dbReference>
<sequence>MSKFSLTATKTSAFSLKPAESVASAMAPKKIVIDLDAQTRKAEEEKKAEIQAQKQAKLEARRAIEAAKDTPVEHTAPPPPPKQNKKQETKPEREARLTAAIVAEEKQRAAYKAEKNPNKPLSVIFSGHVDHGKSSMSGHILTNLGIVDQRQIDKFKTEASKLAGESWAYAFALDACQEEREKGKTVESARATFQTSSGRRVVLLDSPGHKGFIMSMIEAAAQADIGVLVTSARKGEFEAGLEKSGQTAEHGLILYISGVRNLIVAVNKMDDPTCQYSETRYNDIVASLTKYLTSIGFKAANIQFVPVSAITGENLTKPLSAEFPDSPLNWYKSSCLVDLLDQIKIPKRDAGGFLRACVSGKYKDNGYYVVCKVEKGVMNKKEVMIQPSSLITTVQSMEDEVGDQIQEALSGENCRIQVTEEAYEQIYDGTVICDKYYPCEVVNKFVVKFMVLDHPNVLTAGFNAIVHVNTSMQPCIVSKILATLDPKTGKISEKAPKFLKNGQQGLILVETRTPICVSESSYEGFLGRVLMRYESSTIGIGQVAKLRYDEE</sequence>
<keyword evidence="8" id="KW-1185">Reference proteome</keyword>
<comment type="similarity">
    <text evidence="1">Belongs to the TRAFAC class translation factor GTPase superfamily. Classic translation factor GTPase family. EF-Tu/EF-1A subfamily.</text>
</comment>
<feature type="compositionally biased region" description="Basic and acidic residues" evidence="4">
    <location>
        <begin position="56"/>
        <end position="72"/>
    </location>
</feature>
<dbReference type="GO" id="GO:0003924">
    <property type="term" value="F:GTPase activity"/>
    <property type="evidence" value="ECO:0007669"/>
    <property type="project" value="InterPro"/>
</dbReference>
<dbReference type="Proteomes" id="UP000018208">
    <property type="component" value="Unassembled WGS sequence"/>
</dbReference>
<evidence type="ECO:0000313" key="8">
    <source>
        <dbReference type="Proteomes" id="UP000018208"/>
    </source>
</evidence>
<dbReference type="CDD" id="cd03704">
    <property type="entry name" value="eRF3_C_III"/>
    <property type="match status" value="1"/>
</dbReference>
<evidence type="ECO:0000256" key="1">
    <source>
        <dbReference type="ARBA" id="ARBA00007249"/>
    </source>
</evidence>
<dbReference type="EMBL" id="AUWU02000007">
    <property type="protein sequence ID" value="KAH0571136.1"/>
    <property type="molecule type" value="Genomic_DNA"/>
</dbReference>
<dbReference type="InterPro" id="IPR050100">
    <property type="entry name" value="TRAFAC_GTPase_members"/>
</dbReference>
<reference evidence="6 7" key="1">
    <citation type="journal article" date="2014" name="PLoS Genet.">
        <title>The Genome of Spironucleus salmonicida Highlights a Fish Pathogen Adapted to Fluctuating Environments.</title>
        <authorList>
            <person name="Xu F."/>
            <person name="Jerlstrom-Hultqvist J."/>
            <person name="Einarsson E."/>
            <person name="Astvaldsson A."/>
            <person name="Svard S.G."/>
            <person name="Andersson J.O."/>
        </authorList>
    </citation>
    <scope>NUCLEOTIDE SEQUENCE</scope>
    <source>
        <strain evidence="7">ATCC 50377</strain>
    </source>
</reference>
<dbReference type="PROSITE" id="PS51722">
    <property type="entry name" value="G_TR_2"/>
    <property type="match status" value="1"/>
</dbReference>
<keyword evidence="2" id="KW-0547">Nucleotide-binding</keyword>
<dbReference type="GO" id="GO:0005525">
    <property type="term" value="F:GTP binding"/>
    <property type="evidence" value="ECO:0007669"/>
    <property type="project" value="UniProtKB-KW"/>
</dbReference>
<feature type="region of interest" description="Disordered" evidence="4">
    <location>
        <begin position="39"/>
        <end position="94"/>
    </location>
</feature>
<dbReference type="OrthoDB" id="342024at2759"/>
<dbReference type="InterPro" id="IPR054696">
    <property type="entry name" value="GTP-eEF1A_C"/>
</dbReference>
<protein>
    <submittedName>
        <fullName evidence="6">Eukaryotic peptide chain release factor GTP-binding subunit</fullName>
    </submittedName>
    <submittedName>
        <fullName evidence="7">Translation elongation factor</fullName>
    </submittedName>
</protein>
<dbReference type="SUPFAM" id="SSF50447">
    <property type="entry name" value="Translation proteins"/>
    <property type="match status" value="1"/>
</dbReference>